<feature type="region of interest" description="Disordered" evidence="7">
    <location>
        <begin position="211"/>
        <end position="258"/>
    </location>
</feature>
<name>A0A8H7VDL1_9FUNG</name>
<dbReference type="AlphaFoldDB" id="A0A8H7VDL1"/>
<keyword evidence="5" id="KW-0234">DNA repair</keyword>
<keyword evidence="6" id="KW-0539">Nucleus</keyword>
<evidence type="ECO:0000256" key="4">
    <source>
        <dbReference type="ARBA" id="ARBA00023186"/>
    </source>
</evidence>
<evidence type="ECO:0000313" key="11">
    <source>
        <dbReference type="Proteomes" id="UP000603453"/>
    </source>
</evidence>
<evidence type="ECO:0000259" key="8">
    <source>
        <dbReference type="Pfam" id="PF11600"/>
    </source>
</evidence>
<gene>
    <name evidence="10" type="ORF">INT47_000564</name>
</gene>
<evidence type="ECO:0000313" key="10">
    <source>
        <dbReference type="EMBL" id="KAG2212588.1"/>
    </source>
</evidence>
<feature type="compositionally biased region" description="Acidic residues" evidence="7">
    <location>
        <begin position="527"/>
        <end position="536"/>
    </location>
</feature>
<dbReference type="PANTHER" id="PTHR15272">
    <property type="entry name" value="CHROMATIN ASSEMBLY FACTOR 1 SUBUNIT A CAF-1 SUBUNIT A"/>
    <property type="match status" value="1"/>
</dbReference>
<feature type="region of interest" description="Disordered" evidence="7">
    <location>
        <begin position="270"/>
        <end position="316"/>
    </location>
</feature>
<dbReference type="GO" id="GO:0006281">
    <property type="term" value="P:DNA repair"/>
    <property type="evidence" value="ECO:0007669"/>
    <property type="project" value="UniProtKB-KW"/>
</dbReference>
<keyword evidence="2" id="KW-0235">DNA replication</keyword>
<feature type="compositionally biased region" description="Basic and acidic residues" evidence="7">
    <location>
        <begin position="226"/>
        <end position="258"/>
    </location>
</feature>
<evidence type="ECO:0000256" key="2">
    <source>
        <dbReference type="ARBA" id="ARBA00022705"/>
    </source>
</evidence>
<dbReference type="Proteomes" id="UP000603453">
    <property type="component" value="Unassembled WGS sequence"/>
</dbReference>
<evidence type="ECO:0000259" key="9">
    <source>
        <dbReference type="Pfam" id="PF12253"/>
    </source>
</evidence>
<dbReference type="PANTHER" id="PTHR15272:SF0">
    <property type="entry name" value="CHROMATIN ASSEMBLY FACTOR 1 SUBUNIT A"/>
    <property type="match status" value="1"/>
</dbReference>
<evidence type="ECO:0000256" key="3">
    <source>
        <dbReference type="ARBA" id="ARBA00022763"/>
    </source>
</evidence>
<feature type="domain" description="Chromatin assembly factor 1 subunit A dimerization" evidence="9">
    <location>
        <begin position="440"/>
        <end position="506"/>
    </location>
</feature>
<dbReference type="Pfam" id="PF12253">
    <property type="entry name" value="CAF1A_dimeriz"/>
    <property type="match status" value="1"/>
</dbReference>
<accession>A0A8H7VDL1</accession>
<dbReference type="GO" id="GO:0005634">
    <property type="term" value="C:nucleus"/>
    <property type="evidence" value="ECO:0007669"/>
    <property type="project" value="UniProtKB-SubCell"/>
</dbReference>
<feature type="region of interest" description="Disordered" evidence="7">
    <location>
        <begin position="481"/>
        <end position="541"/>
    </location>
</feature>
<dbReference type="InterPro" id="IPR022043">
    <property type="entry name" value="CAF1A_DD"/>
</dbReference>
<comment type="subcellular location">
    <subcellularLocation>
        <location evidence="1">Nucleus</location>
    </subcellularLocation>
</comment>
<dbReference type="Pfam" id="PF11600">
    <property type="entry name" value="CAF1A_acidic"/>
    <property type="match status" value="1"/>
</dbReference>
<keyword evidence="4" id="KW-0143">Chaperone</keyword>
<evidence type="ECO:0000256" key="1">
    <source>
        <dbReference type="ARBA" id="ARBA00004123"/>
    </source>
</evidence>
<feature type="domain" description="Chromatin assembly factor 1 p150 subunit acidic region" evidence="8">
    <location>
        <begin position="219"/>
        <end position="356"/>
    </location>
</feature>
<evidence type="ECO:0000256" key="6">
    <source>
        <dbReference type="ARBA" id="ARBA00023242"/>
    </source>
</evidence>
<dbReference type="GO" id="GO:0006334">
    <property type="term" value="P:nucleosome assembly"/>
    <property type="evidence" value="ECO:0007669"/>
    <property type="project" value="TreeGrafter"/>
</dbReference>
<organism evidence="10 11">
    <name type="scientific">Mucor saturninus</name>
    <dbReference type="NCBI Taxonomy" id="64648"/>
    <lineage>
        <taxon>Eukaryota</taxon>
        <taxon>Fungi</taxon>
        <taxon>Fungi incertae sedis</taxon>
        <taxon>Mucoromycota</taxon>
        <taxon>Mucoromycotina</taxon>
        <taxon>Mucoromycetes</taxon>
        <taxon>Mucorales</taxon>
        <taxon>Mucorineae</taxon>
        <taxon>Mucoraceae</taxon>
        <taxon>Mucor</taxon>
    </lineage>
</organism>
<keyword evidence="3" id="KW-0227">DNA damage</keyword>
<dbReference type="InterPro" id="IPR021644">
    <property type="entry name" value="CAF-1_p150_acidic"/>
</dbReference>
<dbReference type="EMBL" id="JAEPRD010000005">
    <property type="protein sequence ID" value="KAG2212588.1"/>
    <property type="molecule type" value="Genomic_DNA"/>
</dbReference>
<evidence type="ECO:0008006" key="12">
    <source>
        <dbReference type="Google" id="ProtNLM"/>
    </source>
</evidence>
<protein>
    <recommendedName>
        <fullName evidence="12">Chromatin assembly factor 1 subunit A</fullName>
    </recommendedName>
</protein>
<dbReference type="GO" id="GO:0033186">
    <property type="term" value="C:CAF-1 complex"/>
    <property type="evidence" value="ECO:0007669"/>
    <property type="project" value="TreeGrafter"/>
</dbReference>
<keyword evidence="11" id="KW-1185">Reference proteome</keyword>
<evidence type="ECO:0000256" key="7">
    <source>
        <dbReference type="SAM" id="MobiDB-lite"/>
    </source>
</evidence>
<feature type="compositionally biased region" description="Basic and acidic residues" evidence="7">
    <location>
        <begin position="270"/>
        <end position="315"/>
    </location>
</feature>
<dbReference type="GO" id="GO:0006260">
    <property type="term" value="P:DNA replication"/>
    <property type="evidence" value="ECO:0007669"/>
    <property type="project" value="UniProtKB-KW"/>
</dbReference>
<comment type="caution">
    <text evidence="10">The sequence shown here is derived from an EMBL/GenBank/DDBJ whole genome shotgun (WGS) entry which is preliminary data.</text>
</comment>
<feature type="compositionally biased region" description="Acidic residues" evidence="7">
    <location>
        <begin position="481"/>
        <end position="513"/>
    </location>
</feature>
<dbReference type="OrthoDB" id="440676at2759"/>
<sequence length="695" mass="80180">MNLDTEMGNMEIAPIQFISAKMETLQVPDNTFVCNYLKDGKLFFNEPKLRAESHLAVAEKIMYYRKHRARLEAGGNLTQQSVEVPPEFLDLIAALVQDSEEPFTTLSTRIDDLLSPFLRSEADAHKFEYAIEKAIKKVAQKVSYGLTEEVYAKIEHTAPKIPWHLYIGRWEVKDINMFPPDMQQVVILRRQNRKYMTDVFTTFIQSLPPAERSTIVNTKHRKNPSTHKDPEETRYRQQADSEEEKRKKREEEKKKNEEKKILDEKKALEDEKRRQREEEKRKQREEEKRVKDEEKRVREEEKKKREGEKKKKEQSQLRLTSLFAKTPVVETTPYVEKLLEPVNPTLFPAFYIKDNVTIVDKNHCALPPSTESDYIQFKSSIDQSKSVPKSTAKRNFINQLSPDTRQRRGLSTHLDIRTLLLPGSADILRVPNVRQVLRMKLLHFSENVRPAYYGTFTQRSNRVSGRRPFIQDDKLDYDIDSEAEWEPEGEGEDIVSGDEDEDDPNADMIDPEDAGWLVPEGYLSDNEGVEGEDEDDRGISKASTLSTNKRIAVRKIVLGPFFEGNDHDDLLKPFETNFFVDTSEEGYNPFYKEPVARAPTITPSTVAPTTANNTTQVKTTHFTDERTNALINVINEKSLDSIPSLITEAKSNHLLKDVSKRQLEAKIKNIAVKEKRGSDTKPTWYLKAPTSQNES</sequence>
<proteinExistence type="predicted"/>
<reference evidence="10" key="1">
    <citation type="submission" date="2020-12" db="EMBL/GenBank/DDBJ databases">
        <title>Metabolic potential, ecology and presence of endohyphal bacteria is reflected in genomic diversity of Mucoromycotina.</title>
        <authorList>
            <person name="Muszewska A."/>
            <person name="Okrasinska A."/>
            <person name="Steczkiewicz K."/>
            <person name="Drgas O."/>
            <person name="Orlowska M."/>
            <person name="Perlinska-Lenart U."/>
            <person name="Aleksandrzak-Piekarczyk T."/>
            <person name="Szatraj K."/>
            <person name="Zielenkiewicz U."/>
            <person name="Pilsyk S."/>
            <person name="Malc E."/>
            <person name="Mieczkowski P."/>
            <person name="Kruszewska J.S."/>
            <person name="Biernat P."/>
            <person name="Pawlowska J."/>
        </authorList>
    </citation>
    <scope>NUCLEOTIDE SEQUENCE</scope>
    <source>
        <strain evidence="10">WA0000017839</strain>
    </source>
</reference>
<evidence type="ECO:0000256" key="5">
    <source>
        <dbReference type="ARBA" id="ARBA00023204"/>
    </source>
</evidence>